<feature type="domain" description="PhnB-like" evidence="1">
    <location>
        <begin position="4"/>
        <end position="137"/>
    </location>
</feature>
<dbReference type="InterPro" id="IPR028973">
    <property type="entry name" value="PhnB-like"/>
</dbReference>
<dbReference type="RefSeq" id="WP_251833646.1">
    <property type="nucleotide sequence ID" value="NZ_JACSPS010000002.1"/>
</dbReference>
<evidence type="ECO:0000313" key="3">
    <source>
        <dbReference type="Proteomes" id="UP000626242"/>
    </source>
</evidence>
<dbReference type="Gene3D" id="3.10.180.10">
    <property type="entry name" value="2,3-Dihydroxybiphenyl 1,2-Dioxygenase, domain 1"/>
    <property type="match status" value="1"/>
</dbReference>
<evidence type="ECO:0000313" key="2">
    <source>
        <dbReference type="EMBL" id="MBD8018458.1"/>
    </source>
</evidence>
<organism evidence="2 3">
    <name type="scientific">Kaistella pullorum</name>
    <dbReference type="NCBI Taxonomy" id="2763074"/>
    <lineage>
        <taxon>Bacteria</taxon>
        <taxon>Pseudomonadati</taxon>
        <taxon>Bacteroidota</taxon>
        <taxon>Flavobacteriia</taxon>
        <taxon>Flavobacteriales</taxon>
        <taxon>Weeksellaceae</taxon>
        <taxon>Chryseobacterium group</taxon>
        <taxon>Kaistella</taxon>
    </lineage>
</organism>
<reference evidence="2 3" key="1">
    <citation type="submission" date="2020-08" db="EMBL/GenBank/DDBJ databases">
        <title>A Genomic Blueprint of the Chicken Gut Microbiome.</title>
        <authorList>
            <person name="Gilroy R."/>
            <person name="Ravi A."/>
            <person name="Getino M."/>
            <person name="Pursley I."/>
            <person name="Horton D.L."/>
            <person name="Alikhan N.-F."/>
            <person name="Baker D."/>
            <person name="Gharbi K."/>
            <person name="Hall N."/>
            <person name="Watson M."/>
            <person name="Adriaenssens E.M."/>
            <person name="Foster-Nyarko E."/>
            <person name="Jarju S."/>
            <person name="Secka A."/>
            <person name="Antonio M."/>
            <person name="Oren A."/>
            <person name="Chaudhuri R."/>
            <person name="La Ragione R.M."/>
            <person name="Hildebrand F."/>
            <person name="Pallen M.J."/>
        </authorList>
    </citation>
    <scope>NUCLEOTIDE SEQUENCE [LARGE SCALE GENOMIC DNA]</scope>
    <source>
        <strain evidence="2 3">Sa1CVA4</strain>
    </source>
</reference>
<dbReference type="PANTHER" id="PTHR33990">
    <property type="entry name" value="PROTEIN YJDN-RELATED"/>
    <property type="match status" value="1"/>
</dbReference>
<dbReference type="Pfam" id="PF06983">
    <property type="entry name" value="3-dmu-9_3-mt"/>
    <property type="match status" value="1"/>
</dbReference>
<keyword evidence="3" id="KW-1185">Reference proteome</keyword>
<dbReference type="InterPro" id="IPR029068">
    <property type="entry name" value="Glyas_Bleomycin-R_OHBP_Dase"/>
</dbReference>
<evidence type="ECO:0000259" key="1">
    <source>
        <dbReference type="Pfam" id="PF06983"/>
    </source>
</evidence>
<dbReference type="CDD" id="cd06588">
    <property type="entry name" value="PhnB_like"/>
    <property type="match status" value="1"/>
</dbReference>
<protein>
    <submittedName>
        <fullName evidence="2">VOC family protein</fullName>
    </submittedName>
</protein>
<name>A0ABR8WN02_9FLAO</name>
<dbReference type="Proteomes" id="UP000626242">
    <property type="component" value="Unassembled WGS sequence"/>
</dbReference>
<proteinExistence type="predicted"/>
<sequence length="148" mass="16669">MAQINAYLTFDGNCEDAFLFYKSVFAGEFGQFSRFGDMPAQDGQQMPEELRNRIMHVSLPISQETLLMGSDTNADPNGDFTPGNNFSLSINTDSREEAERIFYGLAEGGNITMPLADTFWGAYFGMWTDKFGIKWMVNYDEPATSKHI</sequence>
<dbReference type="EMBL" id="JACSPS010000002">
    <property type="protein sequence ID" value="MBD8018458.1"/>
    <property type="molecule type" value="Genomic_DNA"/>
</dbReference>
<comment type="caution">
    <text evidence="2">The sequence shown here is derived from an EMBL/GenBank/DDBJ whole genome shotgun (WGS) entry which is preliminary data.</text>
</comment>
<gene>
    <name evidence="2" type="ORF">H9628_08230</name>
</gene>
<dbReference type="PANTHER" id="PTHR33990:SF1">
    <property type="entry name" value="PROTEIN YJDN"/>
    <property type="match status" value="1"/>
</dbReference>
<dbReference type="SUPFAM" id="SSF54593">
    <property type="entry name" value="Glyoxalase/Bleomycin resistance protein/Dihydroxybiphenyl dioxygenase"/>
    <property type="match status" value="1"/>
</dbReference>
<accession>A0ABR8WN02</accession>